<dbReference type="Pfam" id="PF04760">
    <property type="entry name" value="IF2_N"/>
    <property type="match status" value="1"/>
</dbReference>
<gene>
    <name evidence="3" type="ORF">HF519_07760</name>
</gene>
<dbReference type="InterPro" id="IPR006847">
    <property type="entry name" value="IF2_N"/>
</dbReference>
<keyword evidence="4" id="KW-1185">Reference proteome</keyword>
<dbReference type="RefSeq" id="WP_211169680.1">
    <property type="nucleotide sequence ID" value="NZ_JAAXKZ010000018.1"/>
</dbReference>
<dbReference type="EMBL" id="JAAXKZ010000018">
    <property type="protein sequence ID" value="NMH91483.1"/>
    <property type="molecule type" value="Genomic_DNA"/>
</dbReference>
<dbReference type="AlphaFoldDB" id="A0A848DG18"/>
<organism evidence="3 4">
    <name type="scientific">Pseudonocardia bannensis</name>
    <dbReference type="NCBI Taxonomy" id="630973"/>
    <lineage>
        <taxon>Bacteria</taxon>
        <taxon>Bacillati</taxon>
        <taxon>Actinomycetota</taxon>
        <taxon>Actinomycetes</taxon>
        <taxon>Pseudonocardiales</taxon>
        <taxon>Pseudonocardiaceae</taxon>
        <taxon>Pseudonocardia</taxon>
    </lineage>
</organism>
<evidence type="ECO:0000313" key="3">
    <source>
        <dbReference type="EMBL" id="NMH91483.1"/>
    </source>
</evidence>
<protein>
    <submittedName>
        <fullName evidence="3">Ribonuclease E/G</fullName>
    </submittedName>
</protein>
<evidence type="ECO:0000259" key="2">
    <source>
        <dbReference type="Pfam" id="PF04760"/>
    </source>
</evidence>
<evidence type="ECO:0000256" key="1">
    <source>
        <dbReference type="SAM" id="MobiDB-lite"/>
    </source>
</evidence>
<reference evidence="3 4" key="1">
    <citation type="submission" date="2020-04" db="EMBL/GenBank/DDBJ databases">
        <authorList>
            <person name="Klaysubun C."/>
            <person name="Duangmal K."/>
            <person name="Lipun K."/>
        </authorList>
    </citation>
    <scope>NUCLEOTIDE SEQUENCE [LARGE SCALE GENOMIC DNA]</scope>
    <source>
        <strain evidence="3 4">DSM 45300</strain>
    </source>
</reference>
<dbReference type="Proteomes" id="UP000586918">
    <property type="component" value="Unassembled WGS sequence"/>
</dbReference>
<evidence type="ECO:0000313" key="4">
    <source>
        <dbReference type="Proteomes" id="UP000586918"/>
    </source>
</evidence>
<accession>A0A848DG18</accession>
<comment type="caution">
    <text evidence="3">The sequence shown here is derived from an EMBL/GenBank/DDBJ whole genome shotgun (WGS) entry which is preliminary data.</text>
</comment>
<feature type="compositionally biased region" description="Low complexity" evidence="1">
    <location>
        <begin position="92"/>
        <end position="111"/>
    </location>
</feature>
<feature type="region of interest" description="Disordered" evidence="1">
    <location>
        <begin position="89"/>
        <end position="111"/>
    </location>
</feature>
<dbReference type="Gene3D" id="1.10.10.2480">
    <property type="match status" value="1"/>
</dbReference>
<proteinExistence type="predicted"/>
<name>A0A848DG18_9PSEU</name>
<feature type="domain" description="Translation initiation factor IF-2 N-terminal" evidence="2">
    <location>
        <begin position="24"/>
        <end position="72"/>
    </location>
</feature>
<sequence length="111" mass="11158">MSKNNVPAGGTGGPITVPALADLPEKLRVHALAKLIGRTSREVLATLSDLGVEVRSAQSSVTRPVAERVVSTLLPDSGAEGETAIADEAVDAPGEPLGEPAAAEAPEAPEA</sequence>
<feature type="non-terminal residue" evidence="3">
    <location>
        <position position="111"/>
    </location>
</feature>